<dbReference type="PANTHER" id="PTHR12526">
    <property type="entry name" value="GLYCOSYLTRANSFERASE"/>
    <property type="match status" value="1"/>
</dbReference>
<dbReference type="Pfam" id="PF00534">
    <property type="entry name" value="Glycos_transf_1"/>
    <property type="match status" value="1"/>
</dbReference>
<reference evidence="2 3" key="1">
    <citation type="submission" date="2022-10" db="EMBL/GenBank/DDBJ databases">
        <title>Comparative genomic analysis of Cohnella hashimotonis sp. nov., isolated from the International Space Station.</title>
        <authorList>
            <person name="Simpson A."/>
            <person name="Venkateswaran K."/>
        </authorList>
    </citation>
    <scope>NUCLEOTIDE SEQUENCE [LARGE SCALE GENOMIC DNA]</scope>
    <source>
        <strain evidence="2 3">DSM 18997</strain>
    </source>
</reference>
<dbReference type="Proteomes" id="UP001153387">
    <property type="component" value="Unassembled WGS sequence"/>
</dbReference>
<dbReference type="InterPro" id="IPR001296">
    <property type="entry name" value="Glyco_trans_1"/>
</dbReference>
<dbReference type="Gene3D" id="3.40.50.2000">
    <property type="entry name" value="Glycogen Phosphorylase B"/>
    <property type="match status" value="1"/>
</dbReference>
<organism evidence="2 3">
    <name type="scientific">Cohnella ginsengisoli</name>
    <dbReference type="NCBI Taxonomy" id="425004"/>
    <lineage>
        <taxon>Bacteria</taxon>
        <taxon>Bacillati</taxon>
        <taxon>Bacillota</taxon>
        <taxon>Bacilli</taxon>
        <taxon>Bacillales</taxon>
        <taxon>Paenibacillaceae</taxon>
        <taxon>Cohnella</taxon>
    </lineage>
</organism>
<evidence type="ECO:0000313" key="2">
    <source>
        <dbReference type="EMBL" id="MDG0794531.1"/>
    </source>
</evidence>
<proteinExistence type="predicted"/>
<dbReference type="EMBL" id="JAPDHZ010000006">
    <property type="protein sequence ID" value="MDG0794531.1"/>
    <property type="molecule type" value="Genomic_DNA"/>
</dbReference>
<dbReference type="PANTHER" id="PTHR12526:SF635">
    <property type="entry name" value="GLYCOSYL TRANSFERASE GROUP 1"/>
    <property type="match status" value="1"/>
</dbReference>
<feature type="domain" description="Glycosyl transferase family 1" evidence="1">
    <location>
        <begin position="2"/>
        <end position="140"/>
    </location>
</feature>
<dbReference type="RefSeq" id="WP_277568264.1">
    <property type="nucleotide sequence ID" value="NZ_JAPDHZ010000006.1"/>
</dbReference>
<comment type="caution">
    <text evidence="2">The sequence shown here is derived from an EMBL/GenBank/DDBJ whole genome shotgun (WGS) entry which is preliminary data.</text>
</comment>
<name>A0A9X4KM76_9BACL</name>
<dbReference type="SUPFAM" id="SSF53756">
    <property type="entry name" value="UDP-Glycosyltransferase/glycogen phosphorylase"/>
    <property type="match status" value="1"/>
</dbReference>
<gene>
    <name evidence="2" type="ORF">OMP38_29595</name>
</gene>
<evidence type="ECO:0000313" key="3">
    <source>
        <dbReference type="Proteomes" id="UP001153387"/>
    </source>
</evidence>
<dbReference type="AlphaFoldDB" id="A0A9X4KM76"/>
<evidence type="ECO:0000259" key="1">
    <source>
        <dbReference type="Pfam" id="PF00534"/>
    </source>
</evidence>
<keyword evidence="3" id="KW-1185">Reference proteome</keyword>
<dbReference type="GO" id="GO:0016757">
    <property type="term" value="F:glycosyltransferase activity"/>
    <property type="evidence" value="ECO:0007669"/>
    <property type="project" value="InterPro"/>
</dbReference>
<accession>A0A9X4KM76</accession>
<sequence>MKRNELLIKSLKYVDKKYKLLIAGKGKDEENLRKLVEKEGQSQRVQFLGYISDEELIDYYAHSSLIYFAPKDEDYGYITIEAFKSSKPVVTTNDSGGVLEFVKHNKSGLVLNPDPKEIGTEMNKLLNNQSLLKQYGQNGHEIVSDINWDFVIEELTKSLK</sequence>
<protein>
    <submittedName>
        <fullName evidence="2">Glycosyltransferase</fullName>
    </submittedName>
</protein>